<accession>A0ABT5DGC3</accession>
<evidence type="ECO:0000313" key="4">
    <source>
        <dbReference type="Proteomes" id="UP001221838"/>
    </source>
</evidence>
<evidence type="ECO:0000256" key="1">
    <source>
        <dbReference type="SAM" id="MobiDB-lite"/>
    </source>
</evidence>
<sequence>MSSLIIRVVCGLLFAALVLGVVARPPANLTQGLGMLLPGAFLLNFALRGTGRSRLPRKRAPAPSEPPSSGTAPP</sequence>
<dbReference type="RefSeq" id="WP_272142796.1">
    <property type="nucleotide sequence ID" value="NZ_JAQNDM010000002.1"/>
</dbReference>
<reference evidence="3 4" key="1">
    <citation type="submission" date="2022-11" db="EMBL/GenBank/DDBJ databases">
        <title>Minimal conservation of predation-associated metabolite biosynthetic gene clusters underscores biosynthetic potential of Myxococcota including descriptions for ten novel species: Archangium lansinium sp. nov., Myxococcus landrumus sp. nov., Nannocystis bai.</title>
        <authorList>
            <person name="Ahearne A."/>
            <person name="Stevens C."/>
            <person name="Dowd S."/>
        </authorList>
    </citation>
    <scope>NUCLEOTIDE SEQUENCE [LARGE SCALE GENOMIC DNA]</scope>
    <source>
        <strain evidence="3 4">NCWAL01</strain>
    </source>
</reference>
<organism evidence="3 4">
    <name type="scientific">Stigmatella ashevillensis</name>
    <dbReference type="NCBI Taxonomy" id="2995309"/>
    <lineage>
        <taxon>Bacteria</taxon>
        <taxon>Pseudomonadati</taxon>
        <taxon>Myxococcota</taxon>
        <taxon>Myxococcia</taxon>
        <taxon>Myxococcales</taxon>
        <taxon>Cystobacterineae</taxon>
        <taxon>Archangiaceae</taxon>
        <taxon>Stigmatella</taxon>
    </lineage>
</organism>
<evidence type="ECO:0008006" key="5">
    <source>
        <dbReference type="Google" id="ProtNLM"/>
    </source>
</evidence>
<feature type="region of interest" description="Disordered" evidence="1">
    <location>
        <begin position="53"/>
        <end position="74"/>
    </location>
</feature>
<dbReference type="EMBL" id="JAQNDM010000002">
    <property type="protein sequence ID" value="MDC0712658.1"/>
    <property type="molecule type" value="Genomic_DNA"/>
</dbReference>
<keyword evidence="2" id="KW-1133">Transmembrane helix</keyword>
<evidence type="ECO:0000313" key="3">
    <source>
        <dbReference type="EMBL" id="MDC0712658.1"/>
    </source>
</evidence>
<feature type="transmembrane region" description="Helical" evidence="2">
    <location>
        <begin position="33"/>
        <end position="51"/>
    </location>
</feature>
<gene>
    <name evidence="3" type="ORF">POL68_29615</name>
</gene>
<keyword evidence="2" id="KW-0472">Membrane</keyword>
<protein>
    <recommendedName>
        <fullName evidence="5">DUF2892 domain-containing protein</fullName>
    </recommendedName>
</protein>
<evidence type="ECO:0000256" key="2">
    <source>
        <dbReference type="SAM" id="Phobius"/>
    </source>
</evidence>
<keyword evidence="4" id="KW-1185">Reference proteome</keyword>
<keyword evidence="2" id="KW-0812">Transmembrane</keyword>
<dbReference type="Proteomes" id="UP001221838">
    <property type="component" value="Unassembled WGS sequence"/>
</dbReference>
<name>A0ABT5DGC3_9BACT</name>
<proteinExistence type="predicted"/>
<comment type="caution">
    <text evidence="3">The sequence shown here is derived from an EMBL/GenBank/DDBJ whole genome shotgun (WGS) entry which is preliminary data.</text>
</comment>